<dbReference type="Pfam" id="PF00582">
    <property type="entry name" value="Usp"/>
    <property type="match status" value="1"/>
</dbReference>
<evidence type="ECO:0000259" key="6">
    <source>
        <dbReference type="PROSITE" id="PS50011"/>
    </source>
</evidence>
<evidence type="ECO:0000256" key="3">
    <source>
        <dbReference type="ARBA" id="ARBA00022741"/>
    </source>
</evidence>
<proteinExistence type="inferred from homology"/>
<dbReference type="SMART" id="SM00220">
    <property type="entry name" value="S_TKc"/>
    <property type="match status" value="1"/>
</dbReference>
<dbReference type="PROSITE" id="PS50011">
    <property type="entry name" value="PROTEIN_KINASE_DOM"/>
    <property type="match status" value="1"/>
</dbReference>
<dbReference type="EMBL" id="UWOC01000001">
    <property type="protein sequence ID" value="VCU06922.1"/>
    <property type="molecule type" value="Genomic_DNA"/>
</dbReference>
<evidence type="ECO:0000313" key="7">
    <source>
        <dbReference type="EMBL" id="VCU06922.1"/>
    </source>
</evidence>
<dbReference type="InterPro" id="IPR011009">
    <property type="entry name" value="Kinase-like_dom_sf"/>
</dbReference>
<dbReference type="InterPro" id="IPR008271">
    <property type="entry name" value="Ser/Thr_kinase_AS"/>
</dbReference>
<organism evidence="7 8">
    <name type="scientific">Rhodoplanes serenus</name>
    <dbReference type="NCBI Taxonomy" id="200615"/>
    <lineage>
        <taxon>Bacteria</taxon>
        <taxon>Pseudomonadati</taxon>
        <taxon>Pseudomonadota</taxon>
        <taxon>Alphaproteobacteria</taxon>
        <taxon>Hyphomicrobiales</taxon>
        <taxon>Nitrobacteraceae</taxon>
        <taxon>Rhodoplanes</taxon>
    </lineage>
</organism>
<dbReference type="Gene3D" id="3.30.200.20">
    <property type="entry name" value="Phosphorylase Kinase, domain 1"/>
    <property type="match status" value="1"/>
</dbReference>
<reference evidence="8" key="1">
    <citation type="submission" date="2018-10" db="EMBL/GenBank/DDBJ databases">
        <authorList>
            <person name="Peiro R."/>
            <person name="Begona"/>
            <person name="Cbmso G."/>
            <person name="Lopez M."/>
            <person name="Gonzalez S."/>
            <person name="Sacristan E."/>
            <person name="Castillo E."/>
        </authorList>
    </citation>
    <scope>NUCLEOTIDE SEQUENCE [LARGE SCALE GENOMIC DNA]</scope>
</reference>
<sequence length="472" mass="52527">MINVRSLAAGQVIDGFRLEQQLDPGGMADFWRVSHDGEALPLIMKIPLLRRGEDPLTIVGFEQEQMILSRLSGPHVPRFVAAGDFERPYIVMELVPGRSLKTLLDRAPLPAAEVAHIGAEIAEALHSIHRQHVTHLDVKPSNVILRDDGSAVLIDFGLSRHDQLPDLIAEEFDEPVGTGAYVAPEQVRRFRGDPRSDIFSLGVTMYFLATGERPFGEPEREAEWRRRLWRDPYPPSRWNPLVPPWLQEIILRCLEIEPDARYSSAAQLRFDLQHPDGVALTERAARRDRDGPLTVLSRWLKVRNAPPLRMRSVAGVLDRSPIVMAAIDLSAADDLGDALAAALRRVLATVPDARLACVNVLKVSRLALDPMEDAKGRNPHLQRLVELKHWARPLPVDPERITYHVFESPDPAAAIVDYARNNHVDHIVMGARGSSPLRRYLGSVSAQVVAQAPCTVTVVRRPRATDEAGPEG</sequence>
<dbReference type="InterPro" id="IPR006016">
    <property type="entry name" value="UspA"/>
</dbReference>
<dbReference type="PRINTS" id="PR01438">
    <property type="entry name" value="UNVRSLSTRESS"/>
</dbReference>
<dbReference type="AlphaFoldDB" id="A0A3S4BTF7"/>
<dbReference type="InterPro" id="IPR006015">
    <property type="entry name" value="Universal_stress_UspA"/>
</dbReference>
<keyword evidence="8" id="KW-1185">Reference proteome</keyword>
<dbReference type="GO" id="GO:0004674">
    <property type="term" value="F:protein serine/threonine kinase activity"/>
    <property type="evidence" value="ECO:0007669"/>
    <property type="project" value="TreeGrafter"/>
</dbReference>
<dbReference type="Gene3D" id="1.10.510.10">
    <property type="entry name" value="Transferase(Phosphotransferase) domain 1"/>
    <property type="match status" value="1"/>
</dbReference>
<dbReference type="PANTHER" id="PTHR43289:SF34">
    <property type="entry name" value="SERINE_THREONINE-PROTEIN KINASE YBDM-RELATED"/>
    <property type="match status" value="1"/>
</dbReference>
<comment type="similarity">
    <text evidence="1">Belongs to the universal stress protein A family.</text>
</comment>
<dbReference type="PROSITE" id="PS00108">
    <property type="entry name" value="PROTEIN_KINASE_ST"/>
    <property type="match status" value="1"/>
</dbReference>
<dbReference type="GO" id="GO:0005524">
    <property type="term" value="F:ATP binding"/>
    <property type="evidence" value="ECO:0007669"/>
    <property type="project" value="UniProtKB-KW"/>
</dbReference>
<evidence type="ECO:0000256" key="4">
    <source>
        <dbReference type="ARBA" id="ARBA00022777"/>
    </source>
</evidence>
<evidence type="ECO:0000256" key="2">
    <source>
        <dbReference type="ARBA" id="ARBA00022679"/>
    </source>
</evidence>
<keyword evidence="4 7" id="KW-0418">Kinase</keyword>
<dbReference type="InterPro" id="IPR014729">
    <property type="entry name" value="Rossmann-like_a/b/a_fold"/>
</dbReference>
<keyword evidence="2" id="KW-0808">Transferase</keyword>
<dbReference type="PANTHER" id="PTHR43289">
    <property type="entry name" value="MITOGEN-ACTIVATED PROTEIN KINASE KINASE KINASE 20-RELATED"/>
    <property type="match status" value="1"/>
</dbReference>
<dbReference type="Proteomes" id="UP000289200">
    <property type="component" value="Unassembled WGS sequence"/>
</dbReference>
<feature type="domain" description="Protein kinase" evidence="6">
    <location>
        <begin position="16"/>
        <end position="277"/>
    </location>
</feature>
<dbReference type="Gene3D" id="3.40.50.620">
    <property type="entry name" value="HUPs"/>
    <property type="match status" value="1"/>
</dbReference>
<dbReference type="CDD" id="cd00293">
    <property type="entry name" value="USP-like"/>
    <property type="match status" value="1"/>
</dbReference>
<name>A0A3S4BTF7_9BRAD</name>
<gene>
    <name evidence="7" type="primary">prkC_1</name>
    <name evidence="7" type="ORF">RHODGE_RHODGE_00012</name>
</gene>
<evidence type="ECO:0000256" key="5">
    <source>
        <dbReference type="ARBA" id="ARBA00022840"/>
    </source>
</evidence>
<dbReference type="Pfam" id="PF00069">
    <property type="entry name" value="Pkinase"/>
    <property type="match status" value="1"/>
</dbReference>
<dbReference type="CDD" id="cd14014">
    <property type="entry name" value="STKc_PknB_like"/>
    <property type="match status" value="1"/>
</dbReference>
<accession>A0A3S4BTF7</accession>
<dbReference type="InterPro" id="IPR000719">
    <property type="entry name" value="Prot_kinase_dom"/>
</dbReference>
<comment type="caution">
    <text evidence="7">The sequence shown here is derived from an EMBL/GenBank/DDBJ whole genome shotgun (WGS) entry which is preliminary data.</text>
</comment>
<evidence type="ECO:0000256" key="1">
    <source>
        <dbReference type="ARBA" id="ARBA00008791"/>
    </source>
</evidence>
<dbReference type="SUPFAM" id="SSF56112">
    <property type="entry name" value="Protein kinase-like (PK-like)"/>
    <property type="match status" value="1"/>
</dbReference>
<keyword evidence="5" id="KW-0067">ATP-binding</keyword>
<protein>
    <submittedName>
        <fullName evidence="7">Serine/threonine-protein kinase PrkC</fullName>
    </submittedName>
</protein>
<dbReference type="SUPFAM" id="SSF52402">
    <property type="entry name" value="Adenine nucleotide alpha hydrolases-like"/>
    <property type="match status" value="1"/>
</dbReference>
<evidence type="ECO:0000313" key="8">
    <source>
        <dbReference type="Proteomes" id="UP000289200"/>
    </source>
</evidence>
<keyword evidence="3" id="KW-0547">Nucleotide-binding</keyword>